<feature type="domain" description="YetF-like N-terminal transmembrane" evidence="9">
    <location>
        <begin position="20"/>
        <end position="95"/>
    </location>
</feature>
<comment type="caution">
    <text evidence="10">The sequence shown here is derived from an EMBL/GenBank/DDBJ whole genome shotgun (WGS) entry which is preliminary data.</text>
</comment>
<evidence type="ECO:0000313" key="10">
    <source>
        <dbReference type="EMBL" id="MBM7622046.1"/>
    </source>
</evidence>
<evidence type="ECO:0000256" key="7">
    <source>
        <dbReference type="SAM" id="Phobius"/>
    </source>
</evidence>
<evidence type="ECO:0000313" key="11">
    <source>
        <dbReference type="Proteomes" id="UP000737402"/>
    </source>
</evidence>
<evidence type="ECO:0000256" key="4">
    <source>
        <dbReference type="ARBA" id="ARBA00022692"/>
    </source>
</evidence>
<evidence type="ECO:0000256" key="6">
    <source>
        <dbReference type="ARBA" id="ARBA00023136"/>
    </source>
</evidence>
<dbReference type="InterPro" id="IPR023090">
    <property type="entry name" value="UPF0702_alpha/beta_dom_sf"/>
</dbReference>
<comment type="subcellular location">
    <subcellularLocation>
        <location evidence="1">Cell membrane</location>
        <topology evidence="1">Multi-pass membrane protein</topology>
    </subcellularLocation>
</comment>
<dbReference type="Pfam" id="PF20730">
    <property type="entry name" value="YetF_N"/>
    <property type="match status" value="1"/>
</dbReference>
<reference evidence="10 11" key="1">
    <citation type="submission" date="2021-01" db="EMBL/GenBank/DDBJ databases">
        <title>Genomic Encyclopedia of Type Strains, Phase IV (KMG-IV): sequencing the most valuable type-strain genomes for metagenomic binning, comparative biology and taxonomic classification.</title>
        <authorList>
            <person name="Goeker M."/>
        </authorList>
    </citation>
    <scope>NUCLEOTIDE SEQUENCE [LARGE SCALE GENOMIC DNA]</scope>
    <source>
        <strain evidence="10 11">DSM 25879</strain>
    </source>
</reference>
<dbReference type="InterPro" id="IPR048454">
    <property type="entry name" value="YetF_N"/>
</dbReference>
<dbReference type="Proteomes" id="UP000737402">
    <property type="component" value="Unassembled WGS sequence"/>
</dbReference>
<dbReference type="Gene3D" id="3.30.240.20">
    <property type="entry name" value="bsu07140 like domains"/>
    <property type="match status" value="2"/>
</dbReference>
<dbReference type="EMBL" id="JAFBED010000013">
    <property type="protein sequence ID" value="MBM7622046.1"/>
    <property type="molecule type" value="Genomic_DNA"/>
</dbReference>
<keyword evidence="3" id="KW-1003">Cell membrane</keyword>
<evidence type="ECO:0000259" key="9">
    <source>
        <dbReference type="Pfam" id="PF20730"/>
    </source>
</evidence>
<keyword evidence="11" id="KW-1185">Reference proteome</keyword>
<dbReference type="PANTHER" id="PTHR34582">
    <property type="entry name" value="UPF0702 TRANSMEMBRANE PROTEIN YCAP"/>
    <property type="match status" value="1"/>
</dbReference>
<dbReference type="PANTHER" id="PTHR34582:SF5">
    <property type="entry name" value="UPF0702 TRANSMEMBRANE PROTEIN YETF"/>
    <property type="match status" value="1"/>
</dbReference>
<evidence type="ECO:0000256" key="1">
    <source>
        <dbReference type="ARBA" id="ARBA00004651"/>
    </source>
</evidence>
<proteinExistence type="inferred from homology"/>
<evidence type="ECO:0000256" key="5">
    <source>
        <dbReference type="ARBA" id="ARBA00022989"/>
    </source>
</evidence>
<name>A0ABS2P508_9BACI</name>
<evidence type="ECO:0000259" key="8">
    <source>
        <dbReference type="Pfam" id="PF04239"/>
    </source>
</evidence>
<sequence>MDRLLQGNQLKDDDKFMTDYIRIAVELLVGFIALFTLTQLLGKTQITQITPFDFISALVLGELVGNGLYDNEIGVPKLLFAVLIWGSLIYLLEIITQKWGRTRAWMEGRPSIVIHKGNINRKELKKAKLDIDQLRHLLRSKGAFSLQEVEYAILETDGTVSVLKKHSYEIPINQDLNIAPRKITLSTPLITDGRILSDNLKEINLSEQWLLSELKKLGYHSPKDLIFAEWDEGKPLYVIPYLDNGSINN</sequence>
<feature type="transmembrane region" description="Helical" evidence="7">
    <location>
        <begin position="20"/>
        <end position="40"/>
    </location>
</feature>
<dbReference type="InterPro" id="IPR007353">
    <property type="entry name" value="DUF421"/>
</dbReference>
<evidence type="ECO:0000256" key="2">
    <source>
        <dbReference type="ARBA" id="ARBA00006448"/>
    </source>
</evidence>
<protein>
    <submittedName>
        <fullName evidence="10">Uncharacterized membrane protein YcaP (DUF421 family)</fullName>
    </submittedName>
</protein>
<organism evidence="10 11">
    <name type="scientific">Sutcliffiella tianshenii</name>
    <dbReference type="NCBI Taxonomy" id="1463404"/>
    <lineage>
        <taxon>Bacteria</taxon>
        <taxon>Bacillati</taxon>
        <taxon>Bacillota</taxon>
        <taxon>Bacilli</taxon>
        <taxon>Bacillales</taxon>
        <taxon>Bacillaceae</taxon>
        <taxon>Sutcliffiella</taxon>
    </lineage>
</organism>
<dbReference type="Pfam" id="PF04239">
    <property type="entry name" value="DUF421"/>
    <property type="match status" value="1"/>
</dbReference>
<feature type="transmembrane region" description="Helical" evidence="7">
    <location>
        <begin position="75"/>
        <end position="96"/>
    </location>
</feature>
<comment type="similarity">
    <text evidence="2">Belongs to the UPF0702 family.</text>
</comment>
<keyword evidence="5 7" id="KW-1133">Transmembrane helix</keyword>
<feature type="domain" description="YetF C-terminal" evidence="8">
    <location>
        <begin position="97"/>
        <end position="231"/>
    </location>
</feature>
<gene>
    <name evidence="10" type="ORF">JOC95_003956</name>
</gene>
<accession>A0ABS2P508</accession>
<keyword evidence="6 7" id="KW-0472">Membrane</keyword>
<evidence type="ECO:0000256" key="3">
    <source>
        <dbReference type="ARBA" id="ARBA00022475"/>
    </source>
</evidence>
<keyword evidence="4 7" id="KW-0812">Transmembrane</keyword>